<comment type="caution">
    <text evidence="3">The sequence shown here is derived from an EMBL/GenBank/DDBJ whole genome shotgun (WGS) entry which is preliminary data.</text>
</comment>
<accession>A0ABT2BDB7</accession>
<keyword evidence="4" id="KW-1185">Reference proteome</keyword>
<gene>
    <name evidence="3" type="ORF">NX794_35760</name>
</gene>
<evidence type="ECO:0000259" key="2">
    <source>
        <dbReference type="Pfam" id="PF21725"/>
    </source>
</evidence>
<sequence length="376" mass="39814">MGILGDIGDGLNKGLGYGEHLVDEGKKKLGEAVDYGTDKLGGALDRVGAHDWADRVEDWGDEVASDLGATPGERQLGQTEEADELVHGSPEKIRASAKHLRDFHGAFDKVGQGLRKVDSSGWQGEGGEAFRKKLGVHPVKWAQAAEACGSAAGALESYADTVTWAQGQAKEAVELYKKGVQAAKDAADDYSRKAQAYHHKYDAGEDPGPKPEQDLTAGKSDVKAAHEKLTEARKQRNTAASEAQGKVKAALTHAPAEPPPLERIRNDLTDGYQAADTELTHVVGGALKGTAGLVNFARGLNPTDPYNLTHPAAYLQNVSMTLSGLVSTASHPERVVQAAVDGFKKDPSEFFGRMIPELIGTKGAGLARGGLRLALK</sequence>
<dbReference type="RefSeq" id="WP_346434231.1">
    <property type="nucleotide sequence ID" value="NZ_JANUGP010000068.1"/>
</dbReference>
<feature type="domain" description="Putative T7SS secretion signal" evidence="2">
    <location>
        <begin position="19"/>
        <end position="258"/>
    </location>
</feature>
<reference evidence="3 4" key="1">
    <citation type="submission" date="2022-08" db="EMBL/GenBank/DDBJ databases">
        <authorList>
            <person name="Somphong A."/>
            <person name="Phongsopitanun W."/>
        </authorList>
    </citation>
    <scope>NUCLEOTIDE SEQUENCE [LARGE SCALE GENOMIC DNA]</scope>
    <source>
        <strain evidence="3 4">LP11</strain>
    </source>
</reference>
<evidence type="ECO:0000256" key="1">
    <source>
        <dbReference type="SAM" id="MobiDB-lite"/>
    </source>
</evidence>
<name>A0ABT2BDB7_9ACTN</name>
<feature type="region of interest" description="Disordered" evidence="1">
    <location>
        <begin position="66"/>
        <end position="88"/>
    </location>
</feature>
<dbReference type="Pfam" id="PF21725">
    <property type="entry name" value="T7SS_signal"/>
    <property type="match status" value="1"/>
</dbReference>
<feature type="compositionally biased region" description="Basic and acidic residues" evidence="1">
    <location>
        <begin position="199"/>
        <end position="213"/>
    </location>
</feature>
<dbReference type="Proteomes" id="UP001205612">
    <property type="component" value="Unassembled WGS sequence"/>
</dbReference>
<evidence type="ECO:0000313" key="3">
    <source>
        <dbReference type="EMBL" id="MCS0606523.1"/>
    </source>
</evidence>
<feature type="non-terminal residue" evidence="3">
    <location>
        <position position="376"/>
    </location>
</feature>
<organism evidence="3 4">
    <name type="scientific">Streptomyces pyxinicus</name>
    <dbReference type="NCBI Taxonomy" id="2970331"/>
    <lineage>
        <taxon>Bacteria</taxon>
        <taxon>Bacillati</taxon>
        <taxon>Actinomycetota</taxon>
        <taxon>Actinomycetes</taxon>
        <taxon>Kitasatosporales</taxon>
        <taxon>Streptomycetaceae</taxon>
        <taxon>Streptomyces</taxon>
    </lineage>
</organism>
<protein>
    <submittedName>
        <fullName evidence="3">Type IV secretion protein Rhs</fullName>
    </submittedName>
</protein>
<dbReference type="EMBL" id="JANUGP010000068">
    <property type="protein sequence ID" value="MCS0606523.1"/>
    <property type="molecule type" value="Genomic_DNA"/>
</dbReference>
<feature type="region of interest" description="Disordered" evidence="1">
    <location>
        <begin position="199"/>
        <end position="264"/>
    </location>
</feature>
<proteinExistence type="predicted"/>
<dbReference type="InterPro" id="IPR049082">
    <property type="entry name" value="T7SS_signal"/>
</dbReference>
<feature type="compositionally biased region" description="Basic and acidic residues" evidence="1">
    <location>
        <begin position="220"/>
        <end position="234"/>
    </location>
</feature>
<evidence type="ECO:0000313" key="4">
    <source>
        <dbReference type="Proteomes" id="UP001205612"/>
    </source>
</evidence>